<keyword evidence="2 6" id="KW-0698">rRNA processing</keyword>
<dbReference type="HAMAP" id="MF_01877">
    <property type="entry name" value="16SrRNA_methyltr_I"/>
    <property type="match status" value="1"/>
</dbReference>
<dbReference type="GO" id="GO:0032259">
    <property type="term" value="P:methylation"/>
    <property type="evidence" value="ECO:0007669"/>
    <property type="project" value="UniProtKB-KW"/>
</dbReference>
<dbReference type="Proteomes" id="UP001430755">
    <property type="component" value="Unassembled WGS sequence"/>
</dbReference>
<keyword evidence="5 6" id="KW-0949">S-adenosyl-L-methionine</keyword>
<dbReference type="RefSeq" id="WP_242163603.1">
    <property type="nucleotide sequence ID" value="NZ_JAJMLW010000001.1"/>
</dbReference>
<gene>
    <name evidence="6 8" type="primary">rsmI</name>
    <name evidence="8" type="ORF">LPT13_03600</name>
</gene>
<comment type="function">
    <text evidence="6">Catalyzes the 2'-O-methylation of the ribose of cytidine 1402 (C1402) in 16S rRNA.</text>
</comment>
<reference evidence="8" key="1">
    <citation type="submission" date="2021-11" db="EMBL/GenBank/DDBJ databases">
        <title>A Novel Adlercreutzia Species, isolated from a Allomyrina dichotoma larva feces.</title>
        <authorList>
            <person name="Suh M.K."/>
        </authorList>
    </citation>
    <scope>NUCLEOTIDE SEQUENCE</scope>
    <source>
        <strain evidence="8">JBNU-10</strain>
    </source>
</reference>
<evidence type="ECO:0000256" key="5">
    <source>
        <dbReference type="ARBA" id="ARBA00022691"/>
    </source>
</evidence>
<dbReference type="InterPro" id="IPR018063">
    <property type="entry name" value="SAM_MeTrfase_RsmI_CS"/>
</dbReference>
<sequence>METRTGKLIIVPTPLGNLGDMTDRARAALVEADVVCAEDTRVTGRLLAAFGIGKRLERLDEALVGTRAAAVVERVLAGERIAYCSDAGMPGVSDPGLRLVAAARSAGAPVEVLPGPTAAATAYVASGTVNPRFYFGGFLPRKAAEQRACLEALRGLDAALIFYESPNRLAASLAVVAEALPARDVAVCRELTKLHEEVVRGPAPEVRDEFARRAAGPGGIRGEIVLVIDGPNAAEAAAGAEEAAASAEAMATELAAEGLRTKEIARRVAAACGIARNDAYDLAMAAARARDAGANGPRAERP</sequence>
<dbReference type="InterPro" id="IPR014776">
    <property type="entry name" value="4pyrrole_Mease_sub2"/>
</dbReference>
<dbReference type="Pfam" id="PF00590">
    <property type="entry name" value="TP_methylase"/>
    <property type="match status" value="1"/>
</dbReference>
<dbReference type="InterPro" id="IPR000878">
    <property type="entry name" value="4pyrrol_Mease"/>
</dbReference>
<feature type="domain" description="Tetrapyrrole methylase" evidence="7">
    <location>
        <begin position="7"/>
        <end position="206"/>
    </location>
</feature>
<dbReference type="PANTHER" id="PTHR46111:SF1">
    <property type="entry name" value="RIBOSOMAL RNA SMALL SUBUNIT METHYLTRANSFERASE I"/>
    <property type="match status" value="1"/>
</dbReference>
<proteinExistence type="inferred from homology"/>
<dbReference type="EC" id="2.1.1.198" evidence="6"/>
<evidence type="ECO:0000313" key="8">
    <source>
        <dbReference type="EMBL" id="MCI2241438.1"/>
    </source>
</evidence>
<keyword evidence="3 6" id="KW-0489">Methyltransferase</keyword>
<evidence type="ECO:0000259" key="7">
    <source>
        <dbReference type="Pfam" id="PF00590"/>
    </source>
</evidence>
<comment type="subcellular location">
    <subcellularLocation>
        <location evidence="6">Cytoplasm</location>
    </subcellularLocation>
</comment>
<name>A0ABS9WEZ4_9ACTN</name>
<evidence type="ECO:0000256" key="2">
    <source>
        <dbReference type="ARBA" id="ARBA00022552"/>
    </source>
</evidence>
<evidence type="ECO:0000256" key="1">
    <source>
        <dbReference type="ARBA" id="ARBA00022490"/>
    </source>
</evidence>
<dbReference type="SUPFAM" id="SSF53790">
    <property type="entry name" value="Tetrapyrrole methylase"/>
    <property type="match status" value="1"/>
</dbReference>
<evidence type="ECO:0000256" key="4">
    <source>
        <dbReference type="ARBA" id="ARBA00022679"/>
    </source>
</evidence>
<evidence type="ECO:0000313" key="9">
    <source>
        <dbReference type="Proteomes" id="UP001430755"/>
    </source>
</evidence>
<dbReference type="Gene3D" id="3.40.1010.10">
    <property type="entry name" value="Cobalt-precorrin-4 Transmethylase, Domain 1"/>
    <property type="match status" value="1"/>
</dbReference>
<dbReference type="Gene3D" id="3.30.950.10">
    <property type="entry name" value="Methyltransferase, Cobalt-precorrin-4 Transmethylase, Domain 2"/>
    <property type="match status" value="1"/>
</dbReference>
<keyword evidence="9" id="KW-1185">Reference proteome</keyword>
<keyword evidence="1 6" id="KW-0963">Cytoplasm</keyword>
<dbReference type="InterPro" id="IPR008189">
    <property type="entry name" value="rRNA_ssu_MeTfrase_I"/>
</dbReference>
<protein>
    <recommendedName>
        <fullName evidence="6">Ribosomal RNA small subunit methyltransferase I</fullName>
        <ecNumber evidence="6">2.1.1.198</ecNumber>
    </recommendedName>
    <alternativeName>
        <fullName evidence="6">16S rRNA 2'-O-ribose C1402 methyltransferase</fullName>
    </alternativeName>
    <alternativeName>
        <fullName evidence="6">rRNA (cytidine-2'-O-)-methyltransferase RsmI</fullName>
    </alternativeName>
</protein>
<dbReference type="GO" id="GO:0008168">
    <property type="term" value="F:methyltransferase activity"/>
    <property type="evidence" value="ECO:0007669"/>
    <property type="project" value="UniProtKB-KW"/>
</dbReference>
<dbReference type="PROSITE" id="PS01296">
    <property type="entry name" value="RSMI"/>
    <property type="match status" value="1"/>
</dbReference>
<dbReference type="InterPro" id="IPR014777">
    <property type="entry name" value="4pyrrole_Mease_sub1"/>
</dbReference>
<evidence type="ECO:0000256" key="3">
    <source>
        <dbReference type="ARBA" id="ARBA00022603"/>
    </source>
</evidence>
<dbReference type="NCBIfam" id="TIGR00096">
    <property type="entry name" value="16S rRNA (cytidine(1402)-2'-O)-methyltransferase"/>
    <property type="match status" value="1"/>
</dbReference>
<dbReference type="PANTHER" id="PTHR46111">
    <property type="entry name" value="RIBOSOMAL RNA SMALL SUBUNIT METHYLTRANSFERASE I"/>
    <property type="match status" value="1"/>
</dbReference>
<comment type="similarity">
    <text evidence="6">Belongs to the methyltransferase superfamily. RsmI family.</text>
</comment>
<organism evidence="8 9">
    <name type="scientific">Adlercreutzia faecimuris</name>
    <dbReference type="NCBI Taxonomy" id="2897341"/>
    <lineage>
        <taxon>Bacteria</taxon>
        <taxon>Bacillati</taxon>
        <taxon>Actinomycetota</taxon>
        <taxon>Coriobacteriia</taxon>
        <taxon>Eggerthellales</taxon>
        <taxon>Eggerthellaceae</taxon>
        <taxon>Adlercreutzia</taxon>
    </lineage>
</organism>
<keyword evidence="4 6" id="KW-0808">Transferase</keyword>
<comment type="catalytic activity">
    <reaction evidence="6">
        <text>cytidine(1402) in 16S rRNA + S-adenosyl-L-methionine = 2'-O-methylcytidine(1402) in 16S rRNA + S-adenosyl-L-homocysteine + H(+)</text>
        <dbReference type="Rhea" id="RHEA:42924"/>
        <dbReference type="Rhea" id="RHEA-COMP:10285"/>
        <dbReference type="Rhea" id="RHEA-COMP:10286"/>
        <dbReference type="ChEBI" id="CHEBI:15378"/>
        <dbReference type="ChEBI" id="CHEBI:57856"/>
        <dbReference type="ChEBI" id="CHEBI:59789"/>
        <dbReference type="ChEBI" id="CHEBI:74495"/>
        <dbReference type="ChEBI" id="CHEBI:82748"/>
        <dbReference type="EC" id="2.1.1.198"/>
    </reaction>
</comment>
<dbReference type="PIRSF" id="PIRSF005917">
    <property type="entry name" value="MTase_YraL"/>
    <property type="match status" value="1"/>
</dbReference>
<dbReference type="InterPro" id="IPR035996">
    <property type="entry name" value="4pyrrol_Methylase_sf"/>
</dbReference>
<accession>A0ABS9WEZ4</accession>
<comment type="caution">
    <text evidence="8">The sequence shown here is derived from an EMBL/GenBank/DDBJ whole genome shotgun (WGS) entry which is preliminary data.</text>
</comment>
<dbReference type="CDD" id="cd11648">
    <property type="entry name" value="RsmI"/>
    <property type="match status" value="1"/>
</dbReference>
<evidence type="ECO:0000256" key="6">
    <source>
        <dbReference type="HAMAP-Rule" id="MF_01877"/>
    </source>
</evidence>
<dbReference type="EMBL" id="JAJMLW010000001">
    <property type="protein sequence ID" value="MCI2241438.1"/>
    <property type="molecule type" value="Genomic_DNA"/>
</dbReference>